<dbReference type="Proteomes" id="UP000791440">
    <property type="component" value="Unassembled WGS sequence"/>
</dbReference>
<comment type="cofactor">
    <cofactor evidence="1">
        <name>a divalent metal cation</name>
        <dbReference type="ChEBI" id="CHEBI:60240"/>
    </cofactor>
</comment>
<feature type="domain" description="DDE Tnp4" evidence="8">
    <location>
        <begin position="145"/>
        <end position="270"/>
    </location>
</feature>
<dbReference type="AlphaFoldDB" id="A0A921Z572"/>
<keyword evidence="6" id="KW-0378">Hydrolase</keyword>
<evidence type="ECO:0000256" key="5">
    <source>
        <dbReference type="ARBA" id="ARBA00022723"/>
    </source>
</evidence>
<keyword evidence="5" id="KW-0479">Metal-binding</keyword>
<dbReference type="EMBL" id="JH668399">
    <property type="protein sequence ID" value="KAG6451045.1"/>
    <property type="molecule type" value="Genomic_DNA"/>
</dbReference>
<dbReference type="GO" id="GO:0004518">
    <property type="term" value="F:nuclease activity"/>
    <property type="evidence" value="ECO:0007669"/>
    <property type="project" value="UniProtKB-KW"/>
</dbReference>
<proteinExistence type="inferred from homology"/>
<evidence type="ECO:0000256" key="4">
    <source>
        <dbReference type="ARBA" id="ARBA00022722"/>
    </source>
</evidence>
<keyword evidence="7" id="KW-0539">Nucleus</keyword>
<dbReference type="GO" id="GO:0016787">
    <property type="term" value="F:hydrolase activity"/>
    <property type="evidence" value="ECO:0007669"/>
    <property type="project" value="UniProtKB-KW"/>
</dbReference>
<dbReference type="InterPro" id="IPR027806">
    <property type="entry name" value="HARBI1_dom"/>
</dbReference>
<evidence type="ECO:0000256" key="6">
    <source>
        <dbReference type="ARBA" id="ARBA00022801"/>
    </source>
</evidence>
<evidence type="ECO:0000313" key="9">
    <source>
        <dbReference type="EMBL" id="KAG6451045.1"/>
    </source>
</evidence>
<reference evidence="9" key="1">
    <citation type="journal article" date="2016" name="Insect Biochem. Mol. Biol.">
        <title>Multifaceted biological insights from a draft genome sequence of the tobacco hornworm moth, Manduca sexta.</title>
        <authorList>
            <person name="Kanost M.R."/>
            <person name="Arrese E.L."/>
            <person name="Cao X."/>
            <person name="Chen Y.R."/>
            <person name="Chellapilla S."/>
            <person name="Goldsmith M.R."/>
            <person name="Grosse-Wilde E."/>
            <person name="Heckel D.G."/>
            <person name="Herndon N."/>
            <person name="Jiang H."/>
            <person name="Papanicolaou A."/>
            <person name="Qu J."/>
            <person name="Soulages J.L."/>
            <person name="Vogel H."/>
            <person name="Walters J."/>
            <person name="Waterhouse R.M."/>
            <person name="Ahn S.J."/>
            <person name="Almeida F.C."/>
            <person name="An C."/>
            <person name="Aqrawi P."/>
            <person name="Bretschneider A."/>
            <person name="Bryant W.B."/>
            <person name="Bucks S."/>
            <person name="Chao H."/>
            <person name="Chevignon G."/>
            <person name="Christen J.M."/>
            <person name="Clarke D.F."/>
            <person name="Dittmer N.T."/>
            <person name="Ferguson L.C.F."/>
            <person name="Garavelou S."/>
            <person name="Gordon K.H.J."/>
            <person name="Gunaratna R.T."/>
            <person name="Han Y."/>
            <person name="Hauser F."/>
            <person name="He Y."/>
            <person name="Heidel-Fischer H."/>
            <person name="Hirsh A."/>
            <person name="Hu Y."/>
            <person name="Jiang H."/>
            <person name="Kalra D."/>
            <person name="Klinner C."/>
            <person name="Konig C."/>
            <person name="Kovar C."/>
            <person name="Kroll A.R."/>
            <person name="Kuwar S.S."/>
            <person name="Lee S.L."/>
            <person name="Lehman R."/>
            <person name="Li K."/>
            <person name="Li Z."/>
            <person name="Liang H."/>
            <person name="Lovelace S."/>
            <person name="Lu Z."/>
            <person name="Mansfield J.H."/>
            <person name="McCulloch K.J."/>
            <person name="Mathew T."/>
            <person name="Morton B."/>
            <person name="Muzny D.M."/>
            <person name="Neunemann D."/>
            <person name="Ongeri F."/>
            <person name="Pauchet Y."/>
            <person name="Pu L.L."/>
            <person name="Pyrousis I."/>
            <person name="Rao X.J."/>
            <person name="Redding A."/>
            <person name="Roesel C."/>
            <person name="Sanchez-Gracia A."/>
            <person name="Schaack S."/>
            <person name="Shukla A."/>
            <person name="Tetreau G."/>
            <person name="Wang Y."/>
            <person name="Xiong G.H."/>
            <person name="Traut W."/>
            <person name="Walsh T.K."/>
            <person name="Worley K.C."/>
            <person name="Wu D."/>
            <person name="Wu W."/>
            <person name="Wu Y.Q."/>
            <person name="Zhang X."/>
            <person name="Zou Z."/>
            <person name="Zucker H."/>
            <person name="Briscoe A.D."/>
            <person name="Burmester T."/>
            <person name="Clem R.J."/>
            <person name="Feyereisen R."/>
            <person name="Grimmelikhuijzen C.J.P."/>
            <person name="Hamodrakas S.J."/>
            <person name="Hansson B.S."/>
            <person name="Huguet E."/>
            <person name="Jermiin L.S."/>
            <person name="Lan Q."/>
            <person name="Lehman H.K."/>
            <person name="Lorenzen M."/>
            <person name="Merzendorfer H."/>
            <person name="Michalopoulos I."/>
            <person name="Morton D.B."/>
            <person name="Muthukrishnan S."/>
            <person name="Oakeshott J.G."/>
            <person name="Palmer W."/>
            <person name="Park Y."/>
            <person name="Passarelli A.L."/>
            <person name="Rozas J."/>
            <person name="Schwartz L.M."/>
            <person name="Smith W."/>
            <person name="Southgate A."/>
            <person name="Vilcinskas A."/>
            <person name="Vogt R."/>
            <person name="Wang P."/>
            <person name="Werren J."/>
            <person name="Yu X.Q."/>
            <person name="Zhou J.J."/>
            <person name="Brown S.J."/>
            <person name="Scherer S.E."/>
            <person name="Richards S."/>
            <person name="Blissard G.W."/>
        </authorList>
    </citation>
    <scope>NUCLEOTIDE SEQUENCE</scope>
</reference>
<dbReference type="Pfam" id="PF13359">
    <property type="entry name" value="DDE_Tnp_4"/>
    <property type="match status" value="1"/>
</dbReference>
<dbReference type="GO" id="GO:0005634">
    <property type="term" value="C:nucleus"/>
    <property type="evidence" value="ECO:0007669"/>
    <property type="project" value="UniProtKB-SubCell"/>
</dbReference>
<dbReference type="PANTHER" id="PTHR22930">
    <property type="match status" value="1"/>
</dbReference>
<comment type="similarity">
    <text evidence="3">Belongs to the HARBI1 family.</text>
</comment>
<sequence length="274" mass="32217">MKATVKMTYVVIRRPRWLKERNEHFYNYDEKDFMIRFRLSKAATYNLLLKIENQLEFMSERNQSISPINQLLTTLRFYATNNTQLATGDFSGFSVSTAHRIHRVSAAIASLHQEYVKFPTKRQEIQQEQSNFYQIAKFPRAIGAMDCTHVRITSPGGDQAEIFRNRKGYFCINVQTICNANMEITDIVARWPRSCHDSTIFNNCYRKAIFYVRHNGDALLLVDYGYASTSYTMPPLENPKTPLEHLYNESQIRSRNPIERSYGIWKRRYTSELF</sequence>
<dbReference type="PANTHER" id="PTHR22930:SF289">
    <property type="entry name" value="DDE TNP4 DOMAIN-CONTAINING PROTEIN-RELATED"/>
    <property type="match status" value="1"/>
</dbReference>
<evidence type="ECO:0000259" key="8">
    <source>
        <dbReference type="Pfam" id="PF13359"/>
    </source>
</evidence>
<protein>
    <recommendedName>
        <fullName evidence="8">DDE Tnp4 domain-containing protein</fullName>
    </recommendedName>
</protein>
<evidence type="ECO:0000256" key="1">
    <source>
        <dbReference type="ARBA" id="ARBA00001968"/>
    </source>
</evidence>
<keyword evidence="4" id="KW-0540">Nuclease</keyword>
<name>A0A921Z572_MANSE</name>
<evidence type="ECO:0000256" key="3">
    <source>
        <dbReference type="ARBA" id="ARBA00006958"/>
    </source>
</evidence>
<accession>A0A921Z572</accession>
<reference evidence="9" key="2">
    <citation type="submission" date="2020-12" db="EMBL/GenBank/DDBJ databases">
        <authorList>
            <person name="Kanost M."/>
        </authorList>
    </citation>
    <scope>NUCLEOTIDE SEQUENCE</scope>
</reference>
<evidence type="ECO:0000256" key="2">
    <source>
        <dbReference type="ARBA" id="ARBA00004123"/>
    </source>
</evidence>
<evidence type="ECO:0000313" key="10">
    <source>
        <dbReference type="Proteomes" id="UP000791440"/>
    </source>
</evidence>
<gene>
    <name evidence="9" type="ORF">O3G_MSEX006899</name>
</gene>
<keyword evidence="10" id="KW-1185">Reference proteome</keyword>
<dbReference type="GO" id="GO:0046872">
    <property type="term" value="F:metal ion binding"/>
    <property type="evidence" value="ECO:0007669"/>
    <property type="project" value="UniProtKB-KW"/>
</dbReference>
<evidence type="ECO:0000256" key="7">
    <source>
        <dbReference type="ARBA" id="ARBA00023242"/>
    </source>
</evidence>
<comment type="subcellular location">
    <subcellularLocation>
        <location evidence="2">Nucleus</location>
    </subcellularLocation>
</comment>
<organism evidence="9 10">
    <name type="scientific">Manduca sexta</name>
    <name type="common">Tobacco hawkmoth</name>
    <name type="synonym">Tobacco hornworm</name>
    <dbReference type="NCBI Taxonomy" id="7130"/>
    <lineage>
        <taxon>Eukaryota</taxon>
        <taxon>Metazoa</taxon>
        <taxon>Ecdysozoa</taxon>
        <taxon>Arthropoda</taxon>
        <taxon>Hexapoda</taxon>
        <taxon>Insecta</taxon>
        <taxon>Pterygota</taxon>
        <taxon>Neoptera</taxon>
        <taxon>Endopterygota</taxon>
        <taxon>Lepidoptera</taxon>
        <taxon>Glossata</taxon>
        <taxon>Ditrysia</taxon>
        <taxon>Bombycoidea</taxon>
        <taxon>Sphingidae</taxon>
        <taxon>Sphinginae</taxon>
        <taxon>Sphingini</taxon>
        <taxon>Manduca</taxon>
    </lineage>
</organism>
<comment type="caution">
    <text evidence="9">The sequence shown here is derived from an EMBL/GenBank/DDBJ whole genome shotgun (WGS) entry which is preliminary data.</text>
</comment>
<dbReference type="InterPro" id="IPR045249">
    <property type="entry name" value="HARBI1-like"/>
</dbReference>